<gene>
    <name evidence="1" type="ORF">ACFQ0P_12655</name>
</gene>
<evidence type="ECO:0000313" key="2">
    <source>
        <dbReference type="Proteomes" id="UP001597055"/>
    </source>
</evidence>
<protein>
    <submittedName>
        <fullName evidence="1">DUF3800 domain-containing protein</fullName>
    </submittedName>
</protein>
<dbReference type="Pfam" id="PF12686">
    <property type="entry name" value="DUF3800"/>
    <property type="match status" value="1"/>
</dbReference>
<organism evidence="1 2">
    <name type="scientific">Microbacterium insulae</name>
    <dbReference type="NCBI Taxonomy" id="483014"/>
    <lineage>
        <taxon>Bacteria</taxon>
        <taxon>Bacillati</taxon>
        <taxon>Actinomycetota</taxon>
        <taxon>Actinomycetes</taxon>
        <taxon>Micrococcales</taxon>
        <taxon>Microbacteriaceae</taxon>
        <taxon>Microbacterium</taxon>
    </lineage>
</organism>
<dbReference type="RefSeq" id="WP_204979030.1">
    <property type="nucleotide sequence ID" value="NZ_JBHTII010000002.1"/>
</dbReference>
<sequence length="286" mass="31524">MLIFYVDETGTASLATVPGSDPPALVAGSARFFTLAAVGIRDSARRSLAEYLLRVKAEHLGAAADAPWEDTEIKGRYLLHVAKALRGRKQHSAPAGYSTLTEPPAMDALLHALGLALSIFRPLIMTNVVDKQKMIARGNQTNPIGIAYSYLQRNIALTLEHQLSGESAVIVADQQTQHEALFKSGGIHEIRAQLEKDLTRVPNYNLVLDKPLWLDTDLSMWDREILQLADIASFLVTKVIDEGEPPAELERLWQAMLPQFALHHKSGKVLGRGIAMYPPRSSRLSF</sequence>
<dbReference type="Proteomes" id="UP001597055">
    <property type="component" value="Unassembled WGS sequence"/>
</dbReference>
<reference evidence="2" key="1">
    <citation type="journal article" date="2019" name="Int. J. Syst. Evol. Microbiol.">
        <title>The Global Catalogue of Microorganisms (GCM) 10K type strain sequencing project: providing services to taxonomists for standard genome sequencing and annotation.</title>
        <authorList>
            <consortium name="The Broad Institute Genomics Platform"/>
            <consortium name="The Broad Institute Genome Sequencing Center for Infectious Disease"/>
            <person name="Wu L."/>
            <person name="Ma J."/>
        </authorList>
    </citation>
    <scope>NUCLEOTIDE SEQUENCE [LARGE SCALE GENOMIC DNA]</scope>
    <source>
        <strain evidence="2">CCUG 54523</strain>
    </source>
</reference>
<evidence type="ECO:0000313" key="1">
    <source>
        <dbReference type="EMBL" id="MFD0791253.1"/>
    </source>
</evidence>
<proteinExistence type="predicted"/>
<comment type="caution">
    <text evidence="1">The sequence shown here is derived from an EMBL/GenBank/DDBJ whole genome shotgun (WGS) entry which is preliminary data.</text>
</comment>
<keyword evidence="2" id="KW-1185">Reference proteome</keyword>
<name>A0ABW3AJU8_9MICO</name>
<dbReference type="InterPro" id="IPR024524">
    <property type="entry name" value="DUF3800"/>
</dbReference>
<accession>A0ABW3AJU8</accession>
<dbReference type="EMBL" id="JBHTII010000002">
    <property type="protein sequence ID" value="MFD0791253.1"/>
    <property type="molecule type" value="Genomic_DNA"/>
</dbReference>